<reference evidence="2 3" key="1">
    <citation type="journal article" date="2019" name="Genome Biol. Evol.">
        <title>Day and night: Metabolic profiles and evolutionary relationships of six axenic non-marine cyanobacteria.</title>
        <authorList>
            <person name="Will S.E."/>
            <person name="Henke P."/>
            <person name="Boedeker C."/>
            <person name="Huang S."/>
            <person name="Brinkmann H."/>
            <person name="Rohde M."/>
            <person name="Jarek M."/>
            <person name="Friedl T."/>
            <person name="Seufert S."/>
            <person name="Schumacher M."/>
            <person name="Overmann J."/>
            <person name="Neumann-Schaal M."/>
            <person name="Petersen J."/>
        </authorList>
    </citation>
    <scope>NUCLEOTIDE SEQUENCE [LARGE SCALE GENOMIC DNA]</scope>
    <source>
        <strain evidence="2 3">SAG 39.79</strain>
    </source>
</reference>
<evidence type="ECO:0008006" key="4">
    <source>
        <dbReference type="Google" id="ProtNLM"/>
    </source>
</evidence>
<dbReference type="RefSeq" id="WP_106170829.1">
    <property type="nucleotide sequence ID" value="NZ_JAVKZF010000002.1"/>
</dbReference>
<feature type="region of interest" description="Disordered" evidence="1">
    <location>
        <begin position="170"/>
        <end position="230"/>
    </location>
</feature>
<organism evidence="2 3">
    <name type="scientific">Chroococcidiopsis cubana SAG 39.79</name>
    <dbReference type="NCBI Taxonomy" id="388085"/>
    <lineage>
        <taxon>Bacteria</taxon>
        <taxon>Bacillati</taxon>
        <taxon>Cyanobacteriota</taxon>
        <taxon>Cyanophyceae</taxon>
        <taxon>Chroococcidiopsidales</taxon>
        <taxon>Chroococcidiopsidaceae</taxon>
        <taxon>Chroococcidiopsis</taxon>
    </lineage>
</organism>
<sequence>MLTQAWNSTADSAVALLLHYIFDLGGHNARELVERWLRFYPANWVRLAAIEALYQGRYKAVSVEQILSIWQRRGQIQPHFNCEFERLVCGNIQPRLSAQPSYPLLPEVHYRPIAIAPVTPLNRGDRRTSEARTDTTSTQPRQLNDVARHLHKIRANASHKRSAAVAVVEIAPNATPATAEKRQGSERESQRDRHESDLKRHHPLPSSASPKSSGSFHQPPIRQFNPGTTKASDFCTKLKAISQYH</sequence>
<feature type="compositionally biased region" description="Basic and acidic residues" evidence="1">
    <location>
        <begin position="179"/>
        <end position="198"/>
    </location>
</feature>
<dbReference type="AlphaFoldDB" id="A0AB37UHZ3"/>
<proteinExistence type="predicted"/>
<dbReference type="Proteomes" id="UP000282574">
    <property type="component" value="Unassembled WGS sequence"/>
</dbReference>
<name>A0AB37UHZ3_9CYAN</name>
<gene>
    <name evidence="2" type="ORF">DSM107010_37580</name>
</gene>
<keyword evidence="3" id="KW-1185">Reference proteome</keyword>
<dbReference type="EMBL" id="RSCK01000033">
    <property type="protein sequence ID" value="RUT10998.1"/>
    <property type="molecule type" value="Genomic_DNA"/>
</dbReference>
<feature type="region of interest" description="Disordered" evidence="1">
    <location>
        <begin position="119"/>
        <end position="144"/>
    </location>
</feature>
<comment type="caution">
    <text evidence="2">The sequence shown here is derived from an EMBL/GenBank/DDBJ whole genome shotgun (WGS) entry which is preliminary data.</text>
</comment>
<feature type="compositionally biased region" description="Basic and acidic residues" evidence="1">
    <location>
        <begin position="123"/>
        <end position="133"/>
    </location>
</feature>
<evidence type="ECO:0000256" key="1">
    <source>
        <dbReference type="SAM" id="MobiDB-lite"/>
    </source>
</evidence>
<evidence type="ECO:0000313" key="3">
    <source>
        <dbReference type="Proteomes" id="UP000282574"/>
    </source>
</evidence>
<protein>
    <recommendedName>
        <fullName evidence="4">DnaD domain-containing protein</fullName>
    </recommendedName>
</protein>
<feature type="compositionally biased region" description="Low complexity" evidence="1">
    <location>
        <begin position="204"/>
        <end position="215"/>
    </location>
</feature>
<evidence type="ECO:0000313" key="2">
    <source>
        <dbReference type="EMBL" id="RUT10998.1"/>
    </source>
</evidence>
<accession>A0AB37UHZ3</accession>